<dbReference type="AlphaFoldDB" id="A0A9P9E5Y8"/>
<proteinExistence type="predicted"/>
<gene>
    <name evidence="1" type="ORF">B0J11DRAFT_602902</name>
</gene>
<evidence type="ECO:0000313" key="2">
    <source>
        <dbReference type="Proteomes" id="UP000700596"/>
    </source>
</evidence>
<organism evidence="1 2">
    <name type="scientific">Dendryphion nanum</name>
    <dbReference type="NCBI Taxonomy" id="256645"/>
    <lineage>
        <taxon>Eukaryota</taxon>
        <taxon>Fungi</taxon>
        <taxon>Dikarya</taxon>
        <taxon>Ascomycota</taxon>
        <taxon>Pezizomycotina</taxon>
        <taxon>Dothideomycetes</taxon>
        <taxon>Pleosporomycetidae</taxon>
        <taxon>Pleosporales</taxon>
        <taxon>Torulaceae</taxon>
        <taxon>Dendryphion</taxon>
    </lineage>
</organism>
<comment type="caution">
    <text evidence="1">The sequence shown here is derived from an EMBL/GenBank/DDBJ whole genome shotgun (WGS) entry which is preliminary data.</text>
</comment>
<accession>A0A9P9E5Y8</accession>
<keyword evidence="2" id="KW-1185">Reference proteome</keyword>
<dbReference type="OrthoDB" id="3799366at2759"/>
<dbReference type="Proteomes" id="UP000700596">
    <property type="component" value="Unassembled WGS sequence"/>
</dbReference>
<sequence>MATRPPMHMLIPLQFKKCERIEKWVMELPNAPSEYVCMRAHPVRPSVSVYHDWLHEHSCRALMLLQRLDYFDLRYRKLGFHYHSLPLTHRHGTPALLPLIRARVAQQFESDTPRSSNTFFSLWFRVKKIVQEITFELLKNESVDDISALQDCNAKTGPALEQADTIIQSIAQSIRNMETIINHFKAPKIQPVDLTVKHSKEGSLCRRWMQTFGELEYLANSNVLIAEIAEDIIELAVKDELPQCDYWSDFVRQWRETWNRENAERRG</sequence>
<protein>
    <submittedName>
        <fullName evidence="1">Uncharacterized protein</fullName>
    </submittedName>
</protein>
<name>A0A9P9E5Y8_9PLEO</name>
<reference evidence="1" key="1">
    <citation type="journal article" date="2021" name="Nat. Commun.">
        <title>Genetic determinants of endophytism in the Arabidopsis root mycobiome.</title>
        <authorList>
            <person name="Mesny F."/>
            <person name="Miyauchi S."/>
            <person name="Thiergart T."/>
            <person name="Pickel B."/>
            <person name="Atanasova L."/>
            <person name="Karlsson M."/>
            <person name="Huettel B."/>
            <person name="Barry K.W."/>
            <person name="Haridas S."/>
            <person name="Chen C."/>
            <person name="Bauer D."/>
            <person name="Andreopoulos W."/>
            <person name="Pangilinan J."/>
            <person name="LaButti K."/>
            <person name="Riley R."/>
            <person name="Lipzen A."/>
            <person name="Clum A."/>
            <person name="Drula E."/>
            <person name="Henrissat B."/>
            <person name="Kohler A."/>
            <person name="Grigoriev I.V."/>
            <person name="Martin F.M."/>
            <person name="Hacquard S."/>
        </authorList>
    </citation>
    <scope>NUCLEOTIDE SEQUENCE</scope>
    <source>
        <strain evidence="1">MPI-CAGE-CH-0243</strain>
    </source>
</reference>
<evidence type="ECO:0000313" key="1">
    <source>
        <dbReference type="EMBL" id="KAH7130556.1"/>
    </source>
</evidence>
<dbReference type="EMBL" id="JAGMWT010000004">
    <property type="protein sequence ID" value="KAH7130556.1"/>
    <property type="molecule type" value="Genomic_DNA"/>
</dbReference>